<keyword evidence="2" id="KW-1185">Reference proteome</keyword>
<organism evidence="1 2">
    <name type="scientific">Euphydryas editha</name>
    <name type="common">Edith's checkerspot</name>
    <dbReference type="NCBI Taxonomy" id="104508"/>
    <lineage>
        <taxon>Eukaryota</taxon>
        <taxon>Metazoa</taxon>
        <taxon>Ecdysozoa</taxon>
        <taxon>Arthropoda</taxon>
        <taxon>Hexapoda</taxon>
        <taxon>Insecta</taxon>
        <taxon>Pterygota</taxon>
        <taxon>Neoptera</taxon>
        <taxon>Endopterygota</taxon>
        <taxon>Lepidoptera</taxon>
        <taxon>Glossata</taxon>
        <taxon>Ditrysia</taxon>
        <taxon>Papilionoidea</taxon>
        <taxon>Nymphalidae</taxon>
        <taxon>Nymphalinae</taxon>
        <taxon>Euphydryas</taxon>
    </lineage>
</organism>
<proteinExistence type="predicted"/>
<evidence type="ECO:0000313" key="1">
    <source>
        <dbReference type="EMBL" id="CAH2107724.1"/>
    </source>
</evidence>
<evidence type="ECO:0000313" key="2">
    <source>
        <dbReference type="Proteomes" id="UP001153954"/>
    </source>
</evidence>
<comment type="caution">
    <text evidence="1">The sequence shown here is derived from an EMBL/GenBank/DDBJ whole genome shotgun (WGS) entry which is preliminary data.</text>
</comment>
<sequence length="304" mass="36145">MTSWAAVSHFEIFDVIKNFELCTSHDKLKSKKDHVWVEICSNWLCDTGKYRMKPLNLYFYVSQNRNGIYKSYKEYRDEVFRTKNKYSIEEDNIDEDRDSDEMHEPTSKDFTCHPQNNKHSCKNKILNFNITFSETQWSSIKPSEKIDKNKKSYWSFKKGWTHIVCELIYLSQRLPCAFNLKTHNIFKDNSTDNNNFIIKINGFCTDKNCKAAIYGEGTFNLSEKDNITLNIITLDTKEIAHTKKRHISRPLREKFKQKLISTKSENFRAKLIDKFYEYGQQMPHIFPYIVVCNKIRQEVTNEEL</sequence>
<name>A0AAU9V8S4_EUPED</name>
<accession>A0AAU9V8S4</accession>
<dbReference type="AlphaFoldDB" id="A0AAU9V8S4"/>
<protein>
    <submittedName>
        <fullName evidence="1">Uncharacterized protein</fullName>
    </submittedName>
</protein>
<reference evidence="1" key="1">
    <citation type="submission" date="2022-03" db="EMBL/GenBank/DDBJ databases">
        <authorList>
            <person name="Tunstrom K."/>
        </authorList>
    </citation>
    <scope>NUCLEOTIDE SEQUENCE</scope>
</reference>
<dbReference type="EMBL" id="CAKOGL010000030">
    <property type="protein sequence ID" value="CAH2107724.1"/>
    <property type="molecule type" value="Genomic_DNA"/>
</dbReference>
<gene>
    <name evidence="1" type="ORF">EEDITHA_LOCUS21726</name>
</gene>
<dbReference type="Proteomes" id="UP001153954">
    <property type="component" value="Unassembled WGS sequence"/>
</dbReference>